<evidence type="ECO:0000313" key="3">
    <source>
        <dbReference type="Proteomes" id="UP000007305"/>
    </source>
</evidence>
<keyword evidence="3" id="KW-1185">Reference proteome</keyword>
<dbReference type="EnsemblPlants" id="Zm00001eb032190_T001">
    <property type="protein sequence ID" value="Zm00001eb032190_P001"/>
    <property type="gene ID" value="Zm00001eb032190"/>
</dbReference>
<feature type="signal peptide" evidence="1">
    <location>
        <begin position="1"/>
        <end position="29"/>
    </location>
</feature>
<keyword evidence="1" id="KW-0732">Signal</keyword>
<evidence type="ECO:0000313" key="2">
    <source>
        <dbReference type="EnsemblPlants" id="Zm00001eb032190_P001"/>
    </source>
</evidence>
<dbReference type="Proteomes" id="UP000007305">
    <property type="component" value="Chromosome 1"/>
</dbReference>
<reference evidence="2" key="3">
    <citation type="submission" date="2021-05" db="UniProtKB">
        <authorList>
            <consortium name="EnsemblPlants"/>
        </authorList>
    </citation>
    <scope>IDENTIFICATION</scope>
    <source>
        <strain evidence="2">cv. B73</strain>
    </source>
</reference>
<organism evidence="2 3">
    <name type="scientific">Zea mays</name>
    <name type="common">Maize</name>
    <dbReference type="NCBI Taxonomy" id="4577"/>
    <lineage>
        <taxon>Eukaryota</taxon>
        <taxon>Viridiplantae</taxon>
        <taxon>Streptophyta</taxon>
        <taxon>Embryophyta</taxon>
        <taxon>Tracheophyta</taxon>
        <taxon>Spermatophyta</taxon>
        <taxon>Magnoliopsida</taxon>
        <taxon>Liliopsida</taxon>
        <taxon>Poales</taxon>
        <taxon>Poaceae</taxon>
        <taxon>PACMAD clade</taxon>
        <taxon>Panicoideae</taxon>
        <taxon>Andropogonodae</taxon>
        <taxon>Andropogoneae</taxon>
        <taxon>Tripsacinae</taxon>
        <taxon>Zea</taxon>
    </lineage>
</organism>
<protein>
    <submittedName>
        <fullName evidence="2">Uncharacterized protein</fullName>
    </submittedName>
</protein>
<accession>A0A804LS30</accession>
<dbReference type="Gramene" id="Zm00001eb032190_T001">
    <property type="protein sequence ID" value="Zm00001eb032190_P001"/>
    <property type="gene ID" value="Zm00001eb032190"/>
</dbReference>
<evidence type="ECO:0000256" key="1">
    <source>
        <dbReference type="SAM" id="SignalP"/>
    </source>
</evidence>
<sequence>MTPIMASSSLARLVVALLLTSSALLCADASVHDYAGERFTTNGNAFVVHSGSEGIYASAKA</sequence>
<dbReference type="AlphaFoldDB" id="A0A804LS30"/>
<feature type="chain" id="PRO_5032443026" evidence="1">
    <location>
        <begin position="30"/>
        <end position="61"/>
    </location>
</feature>
<reference evidence="3" key="1">
    <citation type="submission" date="2015-12" db="EMBL/GenBank/DDBJ databases">
        <title>Update maize B73 reference genome by single molecule sequencing technologies.</title>
        <authorList>
            <consortium name="Maize Genome Sequencing Project"/>
            <person name="Ware D."/>
        </authorList>
    </citation>
    <scope>NUCLEOTIDE SEQUENCE [LARGE SCALE GENOMIC DNA]</scope>
    <source>
        <strain evidence="3">cv. B73</strain>
    </source>
</reference>
<name>A0A804LS30_MAIZE</name>
<reference evidence="2" key="2">
    <citation type="submission" date="2019-07" db="EMBL/GenBank/DDBJ databases">
        <authorList>
            <person name="Seetharam A."/>
            <person name="Woodhouse M."/>
            <person name="Cannon E."/>
        </authorList>
    </citation>
    <scope>NUCLEOTIDE SEQUENCE [LARGE SCALE GENOMIC DNA]</scope>
    <source>
        <strain evidence="2">cv. B73</strain>
    </source>
</reference>
<dbReference type="InParanoid" id="A0A804LS30"/>
<proteinExistence type="predicted"/>